<evidence type="ECO:0000313" key="1">
    <source>
        <dbReference type="EMBL" id="KAK7075498.1"/>
    </source>
</evidence>
<dbReference type="AlphaFoldDB" id="A0AAN8X6S5"/>
<evidence type="ECO:0000313" key="2">
    <source>
        <dbReference type="Proteomes" id="UP001381693"/>
    </source>
</evidence>
<organism evidence="1 2">
    <name type="scientific">Halocaridina rubra</name>
    <name type="common">Hawaiian red shrimp</name>
    <dbReference type="NCBI Taxonomy" id="373956"/>
    <lineage>
        <taxon>Eukaryota</taxon>
        <taxon>Metazoa</taxon>
        <taxon>Ecdysozoa</taxon>
        <taxon>Arthropoda</taxon>
        <taxon>Crustacea</taxon>
        <taxon>Multicrustacea</taxon>
        <taxon>Malacostraca</taxon>
        <taxon>Eumalacostraca</taxon>
        <taxon>Eucarida</taxon>
        <taxon>Decapoda</taxon>
        <taxon>Pleocyemata</taxon>
        <taxon>Caridea</taxon>
        <taxon>Atyoidea</taxon>
        <taxon>Atyidae</taxon>
        <taxon>Halocaridina</taxon>
    </lineage>
</organism>
<reference evidence="1 2" key="1">
    <citation type="submission" date="2023-11" db="EMBL/GenBank/DDBJ databases">
        <title>Halocaridina rubra genome assembly.</title>
        <authorList>
            <person name="Smith C."/>
        </authorList>
    </citation>
    <scope>NUCLEOTIDE SEQUENCE [LARGE SCALE GENOMIC DNA]</scope>
    <source>
        <strain evidence="1">EP-1</strain>
        <tissue evidence="1">Whole</tissue>
    </source>
</reference>
<name>A0AAN8X6S5_HALRR</name>
<dbReference type="Proteomes" id="UP001381693">
    <property type="component" value="Unassembled WGS sequence"/>
</dbReference>
<comment type="caution">
    <text evidence="1">The sequence shown here is derived from an EMBL/GenBank/DDBJ whole genome shotgun (WGS) entry which is preliminary data.</text>
</comment>
<keyword evidence="2" id="KW-1185">Reference proteome</keyword>
<dbReference type="EMBL" id="JAXCGZ010010532">
    <property type="protein sequence ID" value="KAK7075498.1"/>
    <property type="molecule type" value="Genomic_DNA"/>
</dbReference>
<accession>A0AAN8X6S5</accession>
<feature type="non-terminal residue" evidence="1">
    <location>
        <position position="156"/>
    </location>
</feature>
<gene>
    <name evidence="1" type="ORF">SK128_002714</name>
</gene>
<sequence length="156" mass="17649">MEKKVRKPSYLDFTSLYSSCMVESLPYGAIRLLNEVEQEEFPRNKLMSHDCENERVNYILLIDSKPPSKEVVDATDDLPLGMTLKLIAEEDLSPYCQKVLEVERGGGNVIQICQNMLEVKGGSVIQIKQNVGGNSFSKEKLFNLLELASAIYKTWN</sequence>
<protein>
    <submittedName>
        <fullName evidence="1">Uncharacterized protein</fullName>
    </submittedName>
</protein>
<proteinExistence type="predicted"/>